<comment type="function">
    <text evidence="2">Required for morphogenesis under gluconeogenic growth conditions.</text>
</comment>
<dbReference type="NCBIfam" id="TIGR01826">
    <property type="entry name" value="CofD_related"/>
    <property type="match status" value="1"/>
</dbReference>
<dbReference type="InterPro" id="IPR002882">
    <property type="entry name" value="CofD"/>
</dbReference>
<dbReference type="Gene3D" id="3.40.50.10680">
    <property type="entry name" value="CofD-like domains"/>
    <property type="match status" value="1"/>
</dbReference>
<protein>
    <recommendedName>
        <fullName evidence="2">Putative gluconeogenesis factor</fullName>
    </recommendedName>
</protein>
<dbReference type="EMBL" id="PCRO01000025">
    <property type="protein sequence ID" value="PIP22824.1"/>
    <property type="molecule type" value="Genomic_DNA"/>
</dbReference>
<dbReference type="GO" id="GO:0008360">
    <property type="term" value="P:regulation of cell shape"/>
    <property type="evidence" value="ECO:0007669"/>
    <property type="project" value="UniProtKB-UniRule"/>
</dbReference>
<comment type="caution">
    <text evidence="3">The sequence shown here is derived from an EMBL/GenBank/DDBJ whole genome shotgun (WGS) entry which is preliminary data.</text>
</comment>
<dbReference type="InterPro" id="IPR038136">
    <property type="entry name" value="CofD-like_dom_sf"/>
</dbReference>
<organism evidence="3 4">
    <name type="scientific">Candidatus Nealsonbacteria bacterium CG23_combo_of_CG06-09_8_20_14_all_39_17</name>
    <dbReference type="NCBI Taxonomy" id="1974722"/>
    <lineage>
        <taxon>Bacteria</taxon>
        <taxon>Candidatus Nealsoniibacteriota</taxon>
    </lineage>
</organism>
<evidence type="ECO:0000256" key="1">
    <source>
        <dbReference type="ARBA" id="ARBA00022490"/>
    </source>
</evidence>
<dbReference type="SUPFAM" id="SSF142338">
    <property type="entry name" value="CofD-like"/>
    <property type="match status" value="1"/>
</dbReference>
<dbReference type="PANTHER" id="PTHR30135">
    <property type="entry name" value="UNCHARACTERIZED PROTEIN YVCK-RELATED"/>
    <property type="match status" value="1"/>
</dbReference>
<evidence type="ECO:0000313" key="3">
    <source>
        <dbReference type="EMBL" id="PIP22824.1"/>
    </source>
</evidence>
<gene>
    <name evidence="3" type="ORF">COX37_01895</name>
</gene>
<sequence>MNMSKKKNIVVIGGGTGTFTVLSGLKKYPLDISAIVSMADSGGSNKVIRDELGLLPTSDIRQCFVALAKESNQTEQLLRDLFMYRFDKGNGLKGMTFGNLFLVALSDILGSQNEAIEKTSQVLKIKGRVLPVTLSNSNLAAVYEDGSKVVGEHFIDEPEHDGKVKIEKLFLEPISKANPKAISAIMEADIIVIGPGDLYTSLIVNLLVKGIVPALQKTKGKIVYVMNLMTKYGQTAGFTAKDHISDLEKYLGKNQLDYVLVNSGKIPGKIATKYGKEENSIAVEDDLGEESFKIVRGDFLNKKEVKKSSADSLKRSLIRHDSDKLAKAIKKLVKI</sequence>
<dbReference type="HAMAP" id="MF_00973">
    <property type="entry name" value="Gluconeogen_factor"/>
    <property type="match status" value="1"/>
</dbReference>
<evidence type="ECO:0000256" key="2">
    <source>
        <dbReference type="HAMAP-Rule" id="MF_00973"/>
    </source>
</evidence>
<dbReference type="Pfam" id="PF01933">
    <property type="entry name" value="CofD"/>
    <property type="match status" value="1"/>
</dbReference>
<accession>A0A2G9YU87</accession>
<dbReference type="InterPro" id="IPR010119">
    <property type="entry name" value="Gluconeogen_factor"/>
</dbReference>
<dbReference type="AlphaFoldDB" id="A0A2G9YU87"/>
<dbReference type="GO" id="GO:0043743">
    <property type="term" value="F:LPPG:FO 2-phospho-L-lactate transferase activity"/>
    <property type="evidence" value="ECO:0007669"/>
    <property type="project" value="InterPro"/>
</dbReference>
<dbReference type="PANTHER" id="PTHR30135:SF3">
    <property type="entry name" value="GLUCONEOGENESIS FACTOR-RELATED"/>
    <property type="match status" value="1"/>
</dbReference>
<comment type="similarity">
    <text evidence="2">Belongs to the gluconeogenesis factor family.</text>
</comment>
<name>A0A2G9YU87_9BACT</name>
<keyword evidence="1 2" id="KW-0963">Cytoplasm</keyword>
<dbReference type="CDD" id="cd07187">
    <property type="entry name" value="YvcK_like"/>
    <property type="match status" value="1"/>
</dbReference>
<dbReference type="Proteomes" id="UP000229976">
    <property type="component" value="Unassembled WGS sequence"/>
</dbReference>
<dbReference type="GO" id="GO:0005737">
    <property type="term" value="C:cytoplasm"/>
    <property type="evidence" value="ECO:0007669"/>
    <property type="project" value="UniProtKB-SubCell"/>
</dbReference>
<reference evidence="3 4" key="1">
    <citation type="submission" date="2017-09" db="EMBL/GenBank/DDBJ databases">
        <title>Depth-based differentiation of microbial function through sediment-hosted aquifers and enrichment of novel symbionts in the deep terrestrial subsurface.</title>
        <authorList>
            <person name="Probst A.J."/>
            <person name="Ladd B."/>
            <person name="Jarett J.K."/>
            <person name="Geller-Mcgrath D.E."/>
            <person name="Sieber C.M."/>
            <person name="Emerson J.B."/>
            <person name="Anantharaman K."/>
            <person name="Thomas B.C."/>
            <person name="Malmstrom R."/>
            <person name="Stieglmeier M."/>
            <person name="Klingl A."/>
            <person name="Woyke T."/>
            <person name="Ryan C.M."/>
            <person name="Banfield J.F."/>
        </authorList>
    </citation>
    <scope>NUCLEOTIDE SEQUENCE [LARGE SCALE GENOMIC DNA]</scope>
    <source>
        <strain evidence="3">CG23_combo_of_CG06-09_8_20_14_all_39_17</strain>
    </source>
</reference>
<evidence type="ECO:0000313" key="4">
    <source>
        <dbReference type="Proteomes" id="UP000229976"/>
    </source>
</evidence>
<proteinExistence type="inferred from homology"/>
<comment type="subcellular location">
    <subcellularLocation>
        <location evidence="2">Cytoplasm</location>
    </subcellularLocation>
</comment>